<gene>
    <name evidence="8" type="primary">OFP9</name>
    <name evidence="8" type="ORF">CFP56_019205</name>
</gene>
<evidence type="ECO:0000256" key="2">
    <source>
        <dbReference type="ARBA" id="ARBA00022491"/>
    </source>
</evidence>
<reference evidence="8" key="1">
    <citation type="submission" date="2017-12" db="EMBL/GenBank/DDBJ databases">
        <authorList>
            <person name="Barbosa P."/>
            <person name="Usie A."/>
            <person name="Ramos A.M."/>
        </authorList>
    </citation>
    <scope>NUCLEOTIDE SEQUENCE</scope>
    <source>
        <strain evidence="8">HL8</strain>
        <tissue evidence="8">Leaves</tissue>
    </source>
</reference>
<dbReference type="NCBIfam" id="TIGR01568">
    <property type="entry name" value="A_thal_3678"/>
    <property type="match status" value="1"/>
</dbReference>
<dbReference type="GO" id="GO:0005634">
    <property type="term" value="C:nucleus"/>
    <property type="evidence" value="ECO:0007669"/>
    <property type="project" value="UniProtKB-SubCell"/>
</dbReference>
<keyword evidence="4 6" id="KW-0804">Transcription</keyword>
<dbReference type="InterPro" id="IPR006458">
    <property type="entry name" value="Ovate_C"/>
</dbReference>
<comment type="function">
    <text evidence="6">Transcriptional repressor that regulates multiple aspects of plant growth and development.</text>
</comment>
<comment type="subcellular location">
    <subcellularLocation>
        <location evidence="1 6">Nucleus</location>
    </subcellularLocation>
</comment>
<keyword evidence="5 6" id="KW-0539">Nucleus</keyword>
<dbReference type="PROSITE" id="PS51754">
    <property type="entry name" value="OVATE"/>
    <property type="match status" value="1"/>
</dbReference>
<organism evidence="8">
    <name type="scientific">Quercus suber</name>
    <name type="common">Cork oak</name>
    <dbReference type="NCBI Taxonomy" id="58331"/>
    <lineage>
        <taxon>Eukaryota</taxon>
        <taxon>Viridiplantae</taxon>
        <taxon>Streptophyta</taxon>
        <taxon>Embryophyta</taxon>
        <taxon>Tracheophyta</taxon>
        <taxon>Spermatophyta</taxon>
        <taxon>Magnoliopsida</taxon>
        <taxon>eudicotyledons</taxon>
        <taxon>Gunneridae</taxon>
        <taxon>Pentapetalae</taxon>
        <taxon>rosids</taxon>
        <taxon>fabids</taxon>
        <taxon>Fagales</taxon>
        <taxon>Fagaceae</taxon>
        <taxon>Quercus</taxon>
    </lineage>
</organism>
<dbReference type="Pfam" id="PF04844">
    <property type="entry name" value="Ovate"/>
    <property type="match status" value="1"/>
</dbReference>
<dbReference type="PANTHER" id="PTHR33057">
    <property type="entry name" value="TRANSCRIPTION REPRESSOR OFP7-RELATED"/>
    <property type="match status" value="1"/>
</dbReference>
<evidence type="ECO:0000256" key="5">
    <source>
        <dbReference type="ARBA" id="ARBA00023242"/>
    </source>
</evidence>
<evidence type="ECO:0000256" key="6">
    <source>
        <dbReference type="RuleBase" id="RU367028"/>
    </source>
</evidence>
<dbReference type="InterPro" id="IPR038933">
    <property type="entry name" value="Ovate"/>
</dbReference>
<accession>A0AAW0LZL1</accession>
<proteinExistence type="predicted"/>
<dbReference type="AlphaFoldDB" id="A0AAW0LZL1"/>
<name>A0AAW0LZL1_QUESU</name>
<keyword evidence="3 6" id="KW-0805">Transcription regulation</keyword>
<protein>
    <recommendedName>
        <fullName evidence="6">Transcription repressor</fullName>
    </recommendedName>
    <alternativeName>
        <fullName evidence="6">Ovate family protein</fullName>
    </alternativeName>
</protein>
<sequence>MIRERQEARQGERRRQSSEGTKFIVMVALENCSYDPREDFRESMVEMIMTNRIQDPKDLRSLLNYYVSMNTDEYHGTILEVFHEASLSSKLPLGEEDHVIRSVFWVEKEMGVAFNSIRS</sequence>
<dbReference type="EMBL" id="PKMF04000029">
    <property type="protein sequence ID" value="KAK7857163.1"/>
    <property type="molecule type" value="Genomic_DNA"/>
</dbReference>
<feature type="domain" description="OVATE" evidence="7">
    <location>
        <begin position="29"/>
        <end position="88"/>
    </location>
</feature>
<evidence type="ECO:0000313" key="8">
    <source>
        <dbReference type="EMBL" id="KAK7857163.1"/>
    </source>
</evidence>
<reference evidence="8" key="3">
    <citation type="submission" date="2023-07" db="EMBL/GenBank/DDBJ databases">
        <title>An improved reference 1 genome and first organelle genomes of Quercus suber.</title>
        <authorList>
            <consortium name="Genosuber Consortium"/>
            <person name="Usie A."/>
            <person name="Serra O."/>
            <person name="Barros P."/>
        </authorList>
    </citation>
    <scope>NUCLEOTIDE SEQUENCE</scope>
    <source>
        <strain evidence="8">HL8</strain>
        <tissue evidence="8">Leaves</tissue>
    </source>
</reference>
<evidence type="ECO:0000256" key="4">
    <source>
        <dbReference type="ARBA" id="ARBA00023163"/>
    </source>
</evidence>
<evidence type="ECO:0000256" key="3">
    <source>
        <dbReference type="ARBA" id="ARBA00023015"/>
    </source>
</evidence>
<reference evidence="8" key="2">
    <citation type="journal article" date="2018" name="Sci. Data">
        <title>The draft genome sequence of cork oak.</title>
        <authorList>
            <person name="Ramos A.M."/>
            <person name="Usie A."/>
            <person name="Barbosa P."/>
            <person name="Barros P.M."/>
            <person name="Capote T."/>
            <person name="Chaves I."/>
            <person name="Simoes F."/>
            <person name="Abreu I."/>
            <person name="Carrasquinho I."/>
            <person name="Faro C."/>
            <person name="Guimaraes J.B."/>
            <person name="Mendonca D."/>
            <person name="Nobrega F."/>
            <person name="Rodrigues L."/>
            <person name="Saibo N.J.M."/>
            <person name="Varela M.C."/>
            <person name="Egas C."/>
            <person name="Matos J."/>
            <person name="Miguel C.M."/>
            <person name="Oliveira M.M."/>
            <person name="Ricardo C.P."/>
            <person name="Goncalves S."/>
        </authorList>
    </citation>
    <scope>NUCLEOTIDE SEQUENCE [LARGE SCALE GENOMIC DNA]</scope>
    <source>
        <strain evidence="8">HL8</strain>
    </source>
</reference>
<comment type="caution">
    <text evidence="8">The sequence shown here is derived from an EMBL/GenBank/DDBJ whole genome shotgun (WGS) entry which is preliminary data.</text>
</comment>
<dbReference type="GO" id="GO:0045892">
    <property type="term" value="P:negative regulation of DNA-templated transcription"/>
    <property type="evidence" value="ECO:0007669"/>
    <property type="project" value="UniProtKB-UniRule"/>
</dbReference>
<keyword evidence="2 6" id="KW-0678">Repressor</keyword>
<evidence type="ECO:0000259" key="7">
    <source>
        <dbReference type="PROSITE" id="PS51754"/>
    </source>
</evidence>
<dbReference type="PANTHER" id="PTHR33057:SF114">
    <property type="entry name" value="TRANSCRIPTION REPRESSOR-RELATED"/>
    <property type="match status" value="1"/>
</dbReference>
<evidence type="ECO:0000256" key="1">
    <source>
        <dbReference type="ARBA" id="ARBA00004123"/>
    </source>
</evidence>